<reference evidence="1 2" key="1">
    <citation type="submission" date="2020-02" db="EMBL/GenBank/DDBJ databases">
        <title>Draft genome sequence of two Spirosoma agri KCTC 52727 and Spirosoma terrae KCTC 52035.</title>
        <authorList>
            <person name="Rojas J."/>
            <person name="Ambika Manirajan B."/>
            <person name="Suarez C."/>
            <person name="Ratering S."/>
            <person name="Schnell S."/>
        </authorList>
    </citation>
    <scope>NUCLEOTIDE SEQUENCE [LARGE SCALE GENOMIC DNA]</scope>
    <source>
        <strain evidence="1 2">KCTC 52035</strain>
    </source>
</reference>
<keyword evidence="2" id="KW-1185">Reference proteome</keyword>
<dbReference type="EMBL" id="JAAFZH010000001">
    <property type="protein sequence ID" value="NDU93626.1"/>
    <property type="molecule type" value="Genomic_DNA"/>
</dbReference>
<sequence>MEGIDPQYGSDDAVTDAQRQQIINAILLANPMADISTIKITRGETGIQVEGLDDASAKAAPGQGDE</sequence>
<name>A0A6L9KZE9_9BACT</name>
<gene>
    <name evidence="1" type="ORF">GK108_01970</name>
</gene>
<proteinExistence type="predicted"/>
<comment type="caution">
    <text evidence="1">The sequence shown here is derived from an EMBL/GenBank/DDBJ whole genome shotgun (WGS) entry which is preliminary data.</text>
</comment>
<evidence type="ECO:0000313" key="2">
    <source>
        <dbReference type="Proteomes" id="UP000474175"/>
    </source>
</evidence>
<dbReference type="Proteomes" id="UP000474175">
    <property type="component" value="Unassembled WGS sequence"/>
</dbReference>
<dbReference type="RefSeq" id="WP_163941962.1">
    <property type="nucleotide sequence ID" value="NZ_JAAFZH010000001.1"/>
</dbReference>
<evidence type="ECO:0000313" key="1">
    <source>
        <dbReference type="EMBL" id="NDU93626.1"/>
    </source>
</evidence>
<dbReference type="AlphaFoldDB" id="A0A6L9KZE9"/>
<accession>A0A6L9KZE9</accession>
<protein>
    <submittedName>
        <fullName evidence="1">Uncharacterized protein</fullName>
    </submittedName>
</protein>
<organism evidence="1 2">
    <name type="scientific">Spirosoma terrae</name>
    <dbReference type="NCBI Taxonomy" id="1968276"/>
    <lineage>
        <taxon>Bacteria</taxon>
        <taxon>Pseudomonadati</taxon>
        <taxon>Bacteroidota</taxon>
        <taxon>Cytophagia</taxon>
        <taxon>Cytophagales</taxon>
        <taxon>Cytophagaceae</taxon>
        <taxon>Spirosoma</taxon>
    </lineage>
</organism>